<organism evidence="1 2">
    <name type="scientific">Euphydryas editha</name>
    <name type="common">Edith's checkerspot</name>
    <dbReference type="NCBI Taxonomy" id="104508"/>
    <lineage>
        <taxon>Eukaryota</taxon>
        <taxon>Metazoa</taxon>
        <taxon>Ecdysozoa</taxon>
        <taxon>Arthropoda</taxon>
        <taxon>Hexapoda</taxon>
        <taxon>Insecta</taxon>
        <taxon>Pterygota</taxon>
        <taxon>Neoptera</taxon>
        <taxon>Endopterygota</taxon>
        <taxon>Lepidoptera</taxon>
        <taxon>Glossata</taxon>
        <taxon>Ditrysia</taxon>
        <taxon>Papilionoidea</taxon>
        <taxon>Nymphalidae</taxon>
        <taxon>Nymphalinae</taxon>
        <taxon>Euphydryas</taxon>
    </lineage>
</organism>
<keyword evidence="2" id="KW-1185">Reference proteome</keyword>
<gene>
    <name evidence="1" type="ORF">EEDITHA_LOCUS6901</name>
</gene>
<proteinExistence type="predicted"/>
<evidence type="ECO:0000313" key="2">
    <source>
        <dbReference type="Proteomes" id="UP001153954"/>
    </source>
</evidence>
<accession>A0AAU9TV33</accession>
<dbReference type="PANTHER" id="PTHR11439">
    <property type="entry name" value="GAG-POL-RELATED RETROTRANSPOSON"/>
    <property type="match status" value="1"/>
</dbReference>
<protein>
    <submittedName>
        <fullName evidence="1">Uncharacterized protein</fullName>
    </submittedName>
</protein>
<dbReference type="CDD" id="cd09272">
    <property type="entry name" value="RNase_HI_RT_Ty1"/>
    <property type="match status" value="1"/>
</dbReference>
<dbReference type="Proteomes" id="UP001153954">
    <property type="component" value="Unassembled WGS sequence"/>
</dbReference>
<reference evidence="1" key="1">
    <citation type="submission" date="2022-03" db="EMBL/GenBank/DDBJ databases">
        <authorList>
            <person name="Tunstrom K."/>
        </authorList>
    </citation>
    <scope>NUCLEOTIDE SEQUENCE</scope>
</reference>
<dbReference type="EMBL" id="CAKOGL010000010">
    <property type="protein sequence ID" value="CAH2091000.1"/>
    <property type="molecule type" value="Genomic_DNA"/>
</dbReference>
<evidence type="ECO:0000313" key="1">
    <source>
        <dbReference type="EMBL" id="CAH2091000.1"/>
    </source>
</evidence>
<comment type="caution">
    <text evidence="1">The sequence shown here is derived from an EMBL/GenBank/DDBJ whole genome shotgun (WGS) entry which is preliminary data.</text>
</comment>
<dbReference type="AlphaFoldDB" id="A0AAU9TV33"/>
<name>A0AAU9TV33_EUPED</name>
<sequence length="116" mass="12658">MQDANCYNVSVDAPTTLEKATEKSDKIIHYREAVGSLMHLAVVSRPDIIISKSNVEGYSNADYAKDNSTRRCAGYVFMKNGAAVTGETQRQESVALSTTEVEFMAACSATKEALWV</sequence>